<dbReference type="AlphaFoldDB" id="A0A841L4X6"/>
<dbReference type="PANTHER" id="PTHR44591:SF3">
    <property type="entry name" value="RESPONSE REGULATORY DOMAIN-CONTAINING PROTEIN"/>
    <property type="match status" value="1"/>
</dbReference>
<dbReference type="InterPro" id="IPR050595">
    <property type="entry name" value="Bact_response_regulator"/>
</dbReference>
<feature type="domain" description="Response regulatory" evidence="3">
    <location>
        <begin position="20"/>
        <end position="131"/>
    </location>
</feature>
<evidence type="ECO:0000313" key="4">
    <source>
        <dbReference type="EMBL" id="MBB6226023.1"/>
    </source>
</evidence>
<organism evidence="4 5">
    <name type="scientific">Polymorphobacter multimanifer</name>
    <dbReference type="NCBI Taxonomy" id="1070431"/>
    <lineage>
        <taxon>Bacteria</taxon>
        <taxon>Pseudomonadati</taxon>
        <taxon>Pseudomonadota</taxon>
        <taxon>Alphaproteobacteria</taxon>
        <taxon>Sphingomonadales</taxon>
        <taxon>Sphingosinicellaceae</taxon>
        <taxon>Polymorphobacter</taxon>
    </lineage>
</organism>
<evidence type="ECO:0000259" key="3">
    <source>
        <dbReference type="PROSITE" id="PS50110"/>
    </source>
</evidence>
<keyword evidence="1" id="KW-0597">Phosphoprotein</keyword>
<dbReference type="SMART" id="SM00448">
    <property type="entry name" value="REC"/>
    <property type="match status" value="1"/>
</dbReference>
<dbReference type="RefSeq" id="WP_184193899.1">
    <property type="nucleotide sequence ID" value="NZ_JACIIV010000001.1"/>
</dbReference>
<dbReference type="GO" id="GO:0000160">
    <property type="term" value="P:phosphorelay signal transduction system"/>
    <property type="evidence" value="ECO:0007669"/>
    <property type="project" value="InterPro"/>
</dbReference>
<keyword evidence="4" id="KW-0238">DNA-binding</keyword>
<comment type="caution">
    <text evidence="4">The sequence shown here is derived from an EMBL/GenBank/DDBJ whole genome shotgun (WGS) entry which is preliminary data.</text>
</comment>
<dbReference type="EMBL" id="JACIIV010000001">
    <property type="protein sequence ID" value="MBB6226023.1"/>
    <property type="molecule type" value="Genomic_DNA"/>
</dbReference>
<evidence type="ECO:0000256" key="1">
    <source>
        <dbReference type="ARBA" id="ARBA00022553"/>
    </source>
</evidence>
<dbReference type="PROSITE" id="PS50110">
    <property type="entry name" value="RESPONSE_REGULATORY"/>
    <property type="match status" value="1"/>
</dbReference>
<name>A0A841L4X6_9SPHN</name>
<sequence length="159" mass="17107">MNLEGQMPMNALQAADRGKTLMIVEDEVLVAIALRDELEAASYHVLDLTDRHEQAVAVARESTPDLALVNIQLRGRDDGIELAKHLKALSIPVLLISGQVSRARSAQTVAIGSMPKPYSAVEMVEAVTYLLARIDGDKSPPRPSGLEVFEAALGDHALS</sequence>
<protein>
    <submittedName>
        <fullName evidence="4">DNA-binding response OmpR family regulator</fullName>
    </submittedName>
</protein>
<dbReference type="PANTHER" id="PTHR44591">
    <property type="entry name" value="STRESS RESPONSE REGULATOR PROTEIN 1"/>
    <property type="match status" value="1"/>
</dbReference>
<dbReference type="InterPro" id="IPR001789">
    <property type="entry name" value="Sig_transdc_resp-reg_receiver"/>
</dbReference>
<proteinExistence type="predicted"/>
<evidence type="ECO:0000313" key="5">
    <source>
        <dbReference type="Proteomes" id="UP000538147"/>
    </source>
</evidence>
<dbReference type="Proteomes" id="UP000538147">
    <property type="component" value="Unassembled WGS sequence"/>
</dbReference>
<dbReference type="Gene3D" id="3.40.50.2300">
    <property type="match status" value="1"/>
</dbReference>
<evidence type="ECO:0000256" key="2">
    <source>
        <dbReference type="PROSITE-ProRule" id="PRU00169"/>
    </source>
</evidence>
<dbReference type="SUPFAM" id="SSF52172">
    <property type="entry name" value="CheY-like"/>
    <property type="match status" value="1"/>
</dbReference>
<reference evidence="4 5" key="1">
    <citation type="submission" date="2020-08" db="EMBL/GenBank/DDBJ databases">
        <title>Genomic Encyclopedia of Type Strains, Phase IV (KMG-IV): sequencing the most valuable type-strain genomes for metagenomic binning, comparative biology and taxonomic classification.</title>
        <authorList>
            <person name="Goeker M."/>
        </authorList>
    </citation>
    <scope>NUCLEOTIDE SEQUENCE [LARGE SCALE GENOMIC DNA]</scope>
    <source>
        <strain evidence="4 5">DSM 102189</strain>
    </source>
</reference>
<comment type="caution">
    <text evidence="2">Lacks conserved residue(s) required for the propagation of feature annotation.</text>
</comment>
<dbReference type="GO" id="GO:0003677">
    <property type="term" value="F:DNA binding"/>
    <property type="evidence" value="ECO:0007669"/>
    <property type="project" value="UniProtKB-KW"/>
</dbReference>
<keyword evidence="5" id="KW-1185">Reference proteome</keyword>
<accession>A0A841L4X6</accession>
<gene>
    <name evidence="4" type="ORF">FHS79_000174</name>
</gene>
<dbReference type="Pfam" id="PF00072">
    <property type="entry name" value="Response_reg"/>
    <property type="match status" value="1"/>
</dbReference>
<dbReference type="InterPro" id="IPR011006">
    <property type="entry name" value="CheY-like_superfamily"/>
</dbReference>